<proteinExistence type="predicted"/>
<accession>A0A6A6RNX8</accession>
<sequence length="368" mass="41188">MAPVNLDTPAPKQATSSKDIQTKIPFKVTKLNTQTKRKTNFGKKYLQALQRPKAPINKRYAVKIETNGLVSMDSAPDYLVPATKRNEKESSLLRLPENIRKKIWVYAMGGLSVEIRLRKTEDSSTDATMTEATAKSENTSVKPVDEPVSTPLPKAEFVANTNDRSTSDSPQECLSPKIDSPVVGISSTESTPTKAKKGLKPKPKTRPQSDSPYYATVVGSGPGRKKIHTAFHLPSVCRQIYKETATLGYALNQFFFVGEIATAFMEDGPDGALEGWGVERIPAQLQAITTIRPHWMDMIVYLQKNNMRAFKHFYPSLTRIVVPKRALNFEAGWPERWDPMREVHREKARKTIMASVKAQEGEHVEVVF</sequence>
<gene>
    <name evidence="2" type="ORF">P280DRAFT_534158</name>
</gene>
<name>A0A6A6RNX8_9PLEO</name>
<evidence type="ECO:0000313" key="2">
    <source>
        <dbReference type="EMBL" id="KAF2636213.1"/>
    </source>
</evidence>
<evidence type="ECO:0000256" key="1">
    <source>
        <dbReference type="SAM" id="MobiDB-lite"/>
    </source>
</evidence>
<feature type="compositionally biased region" description="Polar residues" evidence="1">
    <location>
        <begin position="125"/>
        <end position="141"/>
    </location>
</feature>
<reference evidence="2" key="1">
    <citation type="journal article" date="2020" name="Stud. Mycol.">
        <title>101 Dothideomycetes genomes: a test case for predicting lifestyles and emergence of pathogens.</title>
        <authorList>
            <person name="Haridas S."/>
            <person name="Albert R."/>
            <person name="Binder M."/>
            <person name="Bloem J."/>
            <person name="Labutti K."/>
            <person name="Salamov A."/>
            <person name="Andreopoulos B."/>
            <person name="Baker S."/>
            <person name="Barry K."/>
            <person name="Bills G."/>
            <person name="Bluhm B."/>
            <person name="Cannon C."/>
            <person name="Castanera R."/>
            <person name="Culley D."/>
            <person name="Daum C."/>
            <person name="Ezra D."/>
            <person name="Gonzalez J."/>
            <person name="Henrissat B."/>
            <person name="Kuo A."/>
            <person name="Liang C."/>
            <person name="Lipzen A."/>
            <person name="Lutzoni F."/>
            <person name="Magnuson J."/>
            <person name="Mondo S."/>
            <person name="Nolan M."/>
            <person name="Ohm R."/>
            <person name="Pangilinan J."/>
            <person name="Park H.-J."/>
            <person name="Ramirez L."/>
            <person name="Alfaro M."/>
            <person name="Sun H."/>
            <person name="Tritt A."/>
            <person name="Yoshinaga Y."/>
            <person name="Zwiers L.-H."/>
            <person name="Turgeon B."/>
            <person name="Goodwin S."/>
            <person name="Spatafora J."/>
            <person name="Crous P."/>
            <person name="Grigoriev I."/>
        </authorList>
    </citation>
    <scope>NUCLEOTIDE SEQUENCE</scope>
    <source>
        <strain evidence="2">CBS 473.64</strain>
    </source>
</reference>
<feature type="compositionally biased region" description="Basic residues" evidence="1">
    <location>
        <begin position="194"/>
        <end position="205"/>
    </location>
</feature>
<dbReference type="Proteomes" id="UP000799753">
    <property type="component" value="Unassembled WGS sequence"/>
</dbReference>
<protein>
    <submittedName>
        <fullName evidence="2">Uncharacterized protein</fullName>
    </submittedName>
</protein>
<feature type="region of interest" description="Disordered" evidence="1">
    <location>
        <begin position="1"/>
        <end position="21"/>
    </location>
</feature>
<dbReference type="OrthoDB" id="5413827at2759"/>
<organism evidence="2 3">
    <name type="scientific">Massarina eburnea CBS 473.64</name>
    <dbReference type="NCBI Taxonomy" id="1395130"/>
    <lineage>
        <taxon>Eukaryota</taxon>
        <taxon>Fungi</taxon>
        <taxon>Dikarya</taxon>
        <taxon>Ascomycota</taxon>
        <taxon>Pezizomycotina</taxon>
        <taxon>Dothideomycetes</taxon>
        <taxon>Pleosporomycetidae</taxon>
        <taxon>Pleosporales</taxon>
        <taxon>Massarineae</taxon>
        <taxon>Massarinaceae</taxon>
        <taxon>Massarina</taxon>
    </lineage>
</organism>
<keyword evidence="3" id="KW-1185">Reference proteome</keyword>
<evidence type="ECO:0000313" key="3">
    <source>
        <dbReference type="Proteomes" id="UP000799753"/>
    </source>
</evidence>
<feature type="compositionally biased region" description="Polar residues" evidence="1">
    <location>
        <begin position="159"/>
        <end position="172"/>
    </location>
</feature>
<dbReference type="PANTHER" id="PTHR38790:SF4">
    <property type="entry name" value="2EXR DOMAIN-CONTAINING PROTEIN"/>
    <property type="match status" value="1"/>
</dbReference>
<dbReference type="EMBL" id="MU006800">
    <property type="protein sequence ID" value="KAF2636213.1"/>
    <property type="molecule type" value="Genomic_DNA"/>
</dbReference>
<dbReference type="AlphaFoldDB" id="A0A6A6RNX8"/>
<dbReference type="PANTHER" id="PTHR38790">
    <property type="entry name" value="2EXR DOMAIN-CONTAINING PROTEIN-RELATED"/>
    <property type="match status" value="1"/>
</dbReference>
<feature type="region of interest" description="Disordered" evidence="1">
    <location>
        <begin position="121"/>
        <end position="213"/>
    </location>
</feature>